<dbReference type="PANTHER" id="PTHR12215">
    <property type="entry name" value="PHOSPHOPANTETHEINE TRANSFERASE"/>
    <property type="match status" value="1"/>
</dbReference>
<dbReference type="GO" id="GO:0000287">
    <property type="term" value="F:magnesium ion binding"/>
    <property type="evidence" value="ECO:0007669"/>
    <property type="project" value="InterPro"/>
</dbReference>
<comment type="similarity">
    <text evidence="1">Belongs to the P-Pant transferase superfamily. Gsp/Sfp/HetI/AcpT family.</text>
</comment>
<sequence length="298" mass="33059">MRRAKSARFKGYSVGMGHASSMADGIEVMLMRVDALTEADQHRLASFLDREEFERAESIRSARVRRQYIATRAMARVSLALKTGQPLQQIRFREGVWGKPYLDAMPGQRTCDFNISHSDRYVAIALGHPATSNGQSGPGSIGLDIETHQQRLDIDALASCSLTDHEHQTFQSLSQHTARQAYFLRNWTLKEAVLKSVGTGLVTDLKQIFCDLASDNSAFSFQFSSQVTGESMLAWQAQIDTGTVLSLAVPKSSGINHVRVRRLFQPLNVIESDFRLHLGHGEPVNQLPLLTTQQASSS</sequence>
<dbReference type="InterPro" id="IPR050559">
    <property type="entry name" value="P-Pant_transferase_sf"/>
</dbReference>
<keyword evidence="2 5" id="KW-0808">Transferase</keyword>
<evidence type="ECO:0000313" key="5">
    <source>
        <dbReference type="EMBL" id="QGT80920.1"/>
    </source>
</evidence>
<accession>A0AAE6UKW6</accession>
<dbReference type="InterPro" id="IPR055066">
    <property type="entry name" value="AASDHPPT_N"/>
</dbReference>
<evidence type="ECO:0000259" key="4">
    <source>
        <dbReference type="Pfam" id="PF22624"/>
    </source>
</evidence>
<dbReference type="InterPro" id="IPR037143">
    <property type="entry name" value="4-PPantetheinyl_Trfase_dom_sf"/>
</dbReference>
<dbReference type="Pfam" id="PF01648">
    <property type="entry name" value="ACPS"/>
    <property type="match status" value="1"/>
</dbReference>
<organism evidence="5 6">
    <name type="scientific">Pseudomonas coronafaciens pv. coronafaciens</name>
    <dbReference type="NCBI Taxonomy" id="235275"/>
    <lineage>
        <taxon>Bacteria</taxon>
        <taxon>Pseudomonadati</taxon>
        <taxon>Pseudomonadota</taxon>
        <taxon>Gammaproteobacteria</taxon>
        <taxon>Pseudomonadales</taxon>
        <taxon>Pseudomonadaceae</taxon>
        <taxon>Pseudomonas</taxon>
        <taxon>Pseudomonas coronafaciens</taxon>
    </lineage>
</organism>
<dbReference type="GO" id="GO:0008897">
    <property type="term" value="F:holo-[acyl-carrier-protein] synthase activity"/>
    <property type="evidence" value="ECO:0007669"/>
    <property type="project" value="InterPro"/>
</dbReference>
<name>A0AAE6UKW6_9PSED</name>
<evidence type="ECO:0000256" key="1">
    <source>
        <dbReference type="ARBA" id="ARBA00010990"/>
    </source>
</evidence>
<evidence type="ECO:0000256" key="2">
    <source>
        <dbReference type="ARBA" id="ARBA00022679"/>
    </source>
</evidence>
<dbReference type="SUPFAM" id="SSF56214">
    <property type="entry name" value="4'-phosphopantetheinyl transferase"/>
    <property type="match status" value="2"/>
</dbReference>
<dbReference type="InterPro" id="IPR008278">
    <property type="entry name" value="4-PPantetheinyl_Trfase_dom"/>
</dbReference>
<dbReference type="EMBL" id="CP046441">
    <property type="protein sequence ID" value="QGT80920.1"/>
    <property type="molecule type" value="Genomic_DNA"/>
</dbReference>
<protein>
    <submittedName>
        <fullName evidence="5">4'-phosphopantetheinyl transferase superfamily protein</fullName>
    </submittedName>
</protein>
<dbReference type="Proteomes" id="UP000423413">
    <property type="component" value="Chromosome"/>
</dbReference>
<gene>
    <name evidence="5" type="ORF">GMO17_06855</name>
</gene>
<dbReference type="PANTHER" id="PTHR12215:SF10">
    <property type="entry name" value="L-AMINOADIPATE-SEMIALDEHYDE DEHYDROGENASE-PHOSPHOPANTETHEINYL TRANSFERASE"/>
    <property type="match status" value="1"/>
</dbReference>
<evidence type="ECO:0000313" key="6">
    <source>
        <dbReference type="Proteomes" id="UP000423413"/>
    </source>
</evidence>
<evidence type="ECO:0000259" key="3">
    <source>
        <dbReference type="Pfam" id="PF01648"/>
    </source>
</evidence>
<dbReference type="Pfam" id="PF22624">
    <property type="entry name" value="AASDHPPT_N"/>
    <property type="match status" value="1"/>
</dbReference>
<dbReference type="AlphaFoldDB" id="A0AAE6UKW6"/>
<dbReference type="Gene3D" id="3.90.470.20">
    <property type="entry name" value="4'-phosphopantetheinyl transferase domain"/>
    <property type="match status" value="2"/>
</dbReference>
<dbReference type="GO" id="GO:0005829">
    <property type="term" value="C:cytosol"/>
    <property type="evidence" value="ECO:0007669"/>
    <property type="project" value="TreeGrafter"/>
</dbReference>
<dbReference type="GO" id="GO:0019878">
    <property type="term" value="P:lysine biosynthetic process via aminoadipic acid"/>
    <property type="evidence" value="ECO:0007669"/>
    <property type="project" value="TreeGrafter"/>
</dbReference>
<feature type="domain" description="4'-phosphopantetheinyl transferase" evidence="3">
    <location>
        <begin position="140"/>
        <end position="227"/>
    </location>
</feature>
<feature type="domain" description="4'-phosphopantetheinyl transferase N-terminal" evidence="4">
    <location>
        <begin position="40"/>
        <end position="125"/>
    </location>
</feature>
<proteinExistence type="inferred from homology"/>
<reference evidence="5 6" key="1">
    <citation type="submission" date="2019-11" db="EMBL/GenBank/DDBJ databases">
        <title>Complete genome sequence of Pseudomonas syringae pv. coronafaciens isolate B19001 originated in imported oat cereal.</title>
        <authorList>
            <person name="Kim S.M."/>
            <person name="Lee B.C."/>
            <person name="Seo S.J."/>
            <person name="Lee J.E."/>
            <person name="Choi N.J."/>
            <person name="Park J.H."/>
        </authorList>
    </citation>
    <scope>NUCLEOTIDE SEQUENCE [LARGE SCALE GENOMIC DNA]</scope>
    <source>
        <strain evidence="5 6">B19001</strain>
    </source>
</reference>